<dbReference type="Proteomes" id="UP001143309">
    <property type="component" value="Unassembled WGS sequence"/>
</dbReference>
<name>A0A9W6JPA8_9HYPH</name>
<reference evidence="2" key="2">
    <citation type="submission" date="2023-01" db="EMBL/GenBank/DDBJ databases">
        <authorList>
            <person name="Sun Q."/>
            <person name="Evtushenko L."/>
        </authorList>
    </citation>
    <scope>NUCLEOTIDE SEQUENCE</scope>
    <source>
        <strain evidence="2">VKM B-2748</strain>
    </source>
</reference>
<evidence type="ECO:0000313" key="2">
    <source>
        <dbReference type="EMBL" id="GLK80837.1"/>
    </source>
</evidence>
<dbReference type="InterPro" id="IPR041916">
    <property type="entry name" value="Anti_sigma_zinc_sf"/>
</dbReference>
<keyword evidence="3" id="KW-1185">Reference proteome</keyword>
<dbReference type="Gene3D" id="2.60.120.10">
    <property type="entry name" value="Jelly Rolls"/>
    <property type="match status" value="1"/>
</dbReference>
<dbReference type="Gene3D" id="1.10.10.1320">
    <property type="entry name" value="Anti-sigma factor, zinc-finger domain"/>
    <property type="match status" value="1"/>
</dbReference>
<proteinExistence type="predicted"/>
<reference evidence="2" key="1">
    <citation type="journal article" date="2014" name="Int. J. Syst. Evol. Microbiol.">
        <title>Complete genome sequence of Corynebacterium casei LMG S-19264T (=DSM 44701T), isolated from a smear-ripened cheese.</title>
        <authorList>
            <consortium name="US DOE Joint Genome Institute (JGI-PGF)"/>
            <person name="Walter F."/>
            <person name="Albersmeier A."/>
            <person name="Kalinowski J."/>
            <person name="Ruckert C."/>
        </authorList>
    </citation>
    <scope>NUCLEOTIDE SEQUENCE</scope>
    <source>
        <strain evidence="2">VKM B-2748</strain>
    </source>
</reference>
<accession>A0A9W6JPA8</accession>
<dbReference type="EMBL" id="BSFL01000003">
    <property type="protein sequence ID" value="GLK80837.1"/>
    <property type="molecule type" value="Genomic_DNA"/>
</dbReference>
<dbReference type="CDD" id="cd20301">
    <property type="entry name" value="cupin_ChrR"/>
    <property type="match status" value="1"/>
</dbReference>
<evidence type="ECO:0000313" key="3">
    <source>
        <dbReference type="Proteomes" id="UP001143309"/>
    </source>
</evidence>
<sequence length="221" mass="23401">MNPTVRPDGGGGRPIDALLAGFVAGTLDPYMHALIGSHLTLSDANRGFVRALEAEAGAALEEIDAPKPFRPARDHVLAAIFAGGYYGAPRPPARDPEIPEPLFRLVGRGVDSMPWKMRAPGIKAHVLHDDDGVEASFLSVRPGWSAPAHTHGGVEVTLVLRGAFSEKSGTYARGDILIADQTVDHHPIADPEAGCVCFAVTEGSLKMTGPVLGLLQRMFGR</sequence>
<dbReference type="InterPro" id="IPR011051">
    <property type="entry name" value="RmlC_Cupin_sf"/>
</dbReference>
<dbReference type="NCBIfam" id="TIGR02451">
    <property type="entry name" value="anti_sig_ChrR"/>
    <property type="match status" value="1"/>
</dbReference>
<dbReference type="Pfam" id="PF12973">
    <property type="entry name" value="Cupin_7"/>
    <property type="match status" value="1"/>
</dbReference>
<evidence type="ECO:0000259" key="1">
    <source>
        <dbReference type="Pfam" id="PF12973"/>
    </source>
</evidence>
<dbReference type="RefSeq" id="WP_271201319.1">
    <property type="nucleotide sequence ID" value="NZ_BSFL01000003.1"/>
</dbReference>
<comment type="caution">
    <text evidence="2">The sequence shown here is derived from an EMBL/GenBank/DDBJ whole genome shotgun (WGS) entry which is preliminary data.</text>
</comment>
<dbReference type="InterPro" id="IPR012807">
    <property type="entry name" value="Anti-sigma_ChrR"/>
</dbReference>
<organism evidence="2 3">
    <name type="scientific">Methylopila turkensis</name>
    <dbReference type="NCBI Taxonomy" id="1437816"/>
    <lineage>
        <taxon>Bacteria</taxon>
        <taxon>Pseudomonadati</taxon>
        <taxon>Pseudomonadota</taxon>
        <taxon>Alphaproteobacteria</taxon>
        <taxon>Hyphomicrobiales</taxon>
        <taxon>Methylopilaceae</taxon>
        <taxon>Methylopila</taxon>
    </lineage>
</organism>
<dbReference type="InterPro" id="IPR014710">
    <property type="entry name" value="RmlC-like_jellyroll"/>
</dbReference>
<gene>
    <name evidence="2" type="primary">chrR</name>
    <name evidence="2" type="ORF">GCM10008174_25780</name>
</gene>
<dbReference type="AlphaFoldDB" id="A0A9W6JPA8"/>
<dbReference type="SUPFAM" id="SSF51182">
    <property type="entry name" value="RmlC-like cupins"/>
    <property type="match status" value="1"/>
</dbReference>
<feature type="domain" description="ChrR-like cupin" evidence="1">
    <location>
        <begin position="110"/>
        <end position="201"/>
    </location>
</feature>
<protein>
    <submittedName>
        <fullName evidence="2">Transcriptional regulator</fullName>
    </submittedName>
</protein>
<dbReference type="InterPro" id="IPR025979">
    <property type="entry name" value="ChrR-like_cupin_dom"/>
</dbReference>